<dbReference type="InterPro" id="IPR004276">
    <property type="entry name" value="GlycoTrans_28_N"/>
</dbReference>
<dbReference type="GO" id="GO:0071555">
    <property type="term" value="P:cell wall organization"/>
    <property type="evidence" value="ECO:0007669"/>
    <property type="project" value="UniProtKB-KW"/>
</dbReference>
<dbReference type="AlphaFoldDB" id="A0A6C2U4R4"/>
<keyword evidence="4 10" id="KW-0808">Transferase</keyword>
<evidence type="ECO:0000313" key="13">
    <source>
        <dbReference type="EMBL" id="VGO14504.1"/>
    </source>
</evidence>
<evidence type="ECO:0000256" key="5">
    <source>
        <dbReference type="ARBA" id="ARBA00022960"/>
    </source>
</evidence>
<evidence type="ECO:0000259" key="12">
    <source>
        <dbReference type="Pfam" id="PF04101"/>
    </source>
</evidence>
<evidence type="ECO:0000256" key="8">
    <source>
        <dbReference type="ARBA" id="ARBA00023306"/>
    </source>
</evidence>
<feature type="binding site" evidence="10">
    <location>
        <position position="167"/>
    </location>
    <ligand>
        <name>UDP-N-acetyl-alpha-D-glucosamine</name>
        <dbReference type="ChEBI" id="CHEBI:57705"/>
    </ligand>
</feature>
<dbReference type="GO" id="GO:0051301">
    <property type="term" value="P:cell division"/>
    <property type="evidence" value="ECO:0007669"/>
    <property type="project" value="UniProtKB-KW"/>
</dbReference>
<keyword evidence="7 10" id="KW-0472">Membrane</keyword>
<dbReference type="NCBIfam" id="TIGR01133">
    <property type="entry name" value="murG"/>
    <property type="match status" value="1"/>
</dbReference>
<keyword evidence="1 10" id="KW-1003">Cell membrane</keyword>
<evidence type="ECO:0000256" key="3">
    <source>
        <dbReference type="ARBA" id="ARBA00022676"/>
    </source>
</evidence>
<reference evidence="13 14" key="1">
    <citation type="submission" date="2019-04" db="EMBL/GenBank/DDBJ databases">
        <authorList>
            <person name="Van Vliet M D."/>
        </authorList>
    </citation>
    <scope>NUCLEOTIDE SEQUENCE [LARGE SCALE GENOMIC DNA]</scope>
    <source>
        <strain evidence="13 14">F1</strain>
    </source>
</reference>
<keyword evidence="6 10" id="KW-0573">Peptidoglycan synthesis</keyword>
<dbReference type="EC" id="2.4.1.227" evidence="10"/>
<name>A0A6C2U4R4_PONDE</name>
<dbReference type="Proteomes" id="UP000366872">
    <property type="component" value="Unassembled WGS sequence"/>
</dbReference>
<evidence type="ECO:0000256" key="2">
    <source>
        <dbReference type="ARBA" id="ARBA00022618"/>
    </source>
</evidence>
<keyword evidence="5 10" id="KW-0133">Cell shape</keyword>
<organism evidence="13 14">
    <name type="scientific">Pontiella desulfatans</name>
    <dbReference type="NCBI Taxonomy" id="2750659"/>
    <lineage>
        <taxon>Bacteria</taxon>
        <taxon>Pseudomonadati</taxon>
        <taxon>Kiritimatiellota</taxon>
        <taxon>Kiritimatiellia</taxon>
        <taxon>Kiritimatiellales</taxon>
        <taxon>Pontiellaceae</taxon>
        <taxon>Pontiella</taxon>
    </lineage>
</organism>
<dbReference type="InterPro" id="IPR006009">
    <property type="entry name" value="GlcNAc_MurG"/>
</dbReference>
<feature type="binding site" evidence="10">
    <location>
        <begin position="14"/>
        <end position="16"/>
    </location>
    <ligand>
        <name>UDP-N-acetyl-alpha-D-glucosamine</name>
        <dbReference type="ChEBI" id="CHEBI:57705"/>
    </ligand>
</feature>
<protein>
    <recommendedName>
        <fullName evidence="10">UDP-N-acetylglucosamine--N-acetylmuramyl-(pentapeptide) pyrophosphoryl-undecaprenol N-acetylglucosamine transferase</fullName>
        <ecNumber evidence="10">2.4.1.227</ecNumber>
    </recommendedName>
    <alternativeName>
        <fullName evidence="10">Undecaprenyl-PP-MurNAc-pentapeptide-UDPGlcNAc GlcNAc transferase</fullName>
    </alternativeName>
</protein>
<dbReference type="InterPro" id="IPR007235">
    <property type="entry name" value="Glyco_trans_28_C"/>
</dbReference>
<dbReference type="SUPFAM" id="SSF53756">
    <property type="entry name" value="UDP-Glycosyltransferase/glycogen phosphorylase"/>
    <property type="match status" value="1"/>
</dbReference>
<dbReference type="PANTHER" id="PTHR21015:SF22">
    <property type="entry name" value="GLYCOSYLTRANSFERASE"/>
    <property type="match status" value="1"/>
</dbReference>
<dbReference type="GO" id="GO:0050511">
    <property type="term" value="F:undecaprenyldiphospho-muramoylpentapeptide beta-N-acetylglucosaminyltransferase activity"/>
    <property type="evidence" value="ECO:0007669"/>
    <property type="project" value="UniProtKB-UniRule"/>
</dbReference>
<dbReference type="HAMAP" id="MF_00033">
    <property type="entry name" value="MurG"/>
    <property type="match status" value="1"/>
</dbReference>
<comment type="pathway">
    <text evidence="10">Cell wall biogenesis; peptidoglycan biosynthesis.</text>
</comment>
<dbReference type="GO" id="GO:0005886">
    <property type="term" value="C:plasma membrane"/>
    <property type="evidence" value="ECO:0007669"/>
    <property type="project" value="UniProtKB-SubCell"/>
</dbReference>
<gene>
    <name evidence="10 13" type="primary">murG</name>
    <name evidence="13" type="ORF">PDESU_03066</name>
</gene>
<evidence type="ECO:0000256" key="6">
    <source>
        <dbReference type="ARBA" id="ARBA00022984"/>
    </source>
</evidence>
<feature type="binding site" evidence="10">
    <location>
        <position position="295"/>
    </location>
    <ligand>
        <name>UDP-N-acetyl-alpha-D-glucosamine</name>
        <dbReference type="ChEBI" id="CHEBI:57705"/>
    </ligand>
</feature>
<accession>A0A6C2U4R4</accession>
<dbReference type="GO" id="GO:0008360">
    <property type="term" value="P:regulation of cell shape"/>
    <property type="evidence" value="ECO:0007669"/>
    <property type="project" value="UniProtKB-KW"/>
</dbReference>
<comment type="similarity">
    <text evidence="10">Belongs to the glycosyltransferase 28 family. MurG subfamily.</text>
</comment>
<evidence type="ECO:0000256" key="1">
    <source>
        <dbReference type="ARBA" id="ARBA00022475"/>
    </source>
</evidence>
<evidence type="ECO:0000256" key="10">
    <source>
        <dbReference type="HAMAP-Rule" id="MF_00033"/>
    </source>
</evidence>
<sequence>MGEKLRFGVACGGTGGHIFPGLATANELADRGHDVTLWLAGKDIEHDAVKAWQGKVVTIPAEGFQFGLSLRSLQTIAKLRKAYRLSLAPMREQAPRVMLAMGSYASYGPIKAATKLGIPYVLHEANLVPGRAVSLLARRADTVAVSFEKTSYYLKHGNIVTTGMPLRKELQLASEKPRKERGANDPLRILVVGGSRGAQALNETVPKAIAAAAEKGLNLQVEHIAGLQDKEAVEAVYAKLGANAHVHQFVQDMENKYRSTDLAISRSGAATCAELAAFGVPALLVPYPHAVRDHQMSNARILQDAKAADVVAQEDLSASWLRDYLVNVSEKPARLERMAVAMKKRGQSDAAARLADLLEKVAGA</sequence>
<feature type="binding site" evidence="10">
    <location>
        <position position="195"/>
    </location>
    <ligand>
        <name>UDP-N-acetyl-alpha-D-glucosamine</name>
        <dbReference type="ChEBI" id="CHEBI:57705"/>
    </ligand>
</feature>
<keyword evidence="9 10" id="KW-0961">Cell wall biogenesis/degradation</keyword>
<comment type="function">
    <text evidence="10">Cell wall formation. Catalyzes the transfer of a GlcNAc subunit on undecaprenyl-pyrophosphoryl-MurNAc-pentapeptide (lipid intermediate I) to form undecaprenyl-pyrophosphoryl-MurNAc-(pentapeptide)GlcNAc (lipid intermediate II).</text>
</comment>
<dbReference type="Pfam" id="PF03033">
    <property type="entry name" value="Glyco_transf_28"/>
    <property type="match status" value="1"/>
</dbReference>
<dbReference type="EMBL" id="CAAHFG010000001">
    <property type="protein sequence ID" value="VGO14504.1"/>
    <property type="molecule type" value="Genomic_DNA"/>
</dbReference>
<comment type="subcellular location">
    <subcellularLocation>
        <location evidence="10">Cell membrane</location>
        <topology evidence="10">Peripheral membrane protein</topology>
        <orientation evidence="10">Cytoplasmic side</orientation>
    </subcellularLocation>
</comment>
<evidence type="ECO:0000259" key="11">
    <source>
        <dbReference type="Pfam" id="PF03033"/>
    </source>
</evidence>
<keyword evidence="8 10" id="KW-0131">Cell cycle</keyword>
<dbReference type="GO" id="GO:0005975">
    <property type="term" value="P:carbohydrate metabolic process"/>
    <property type="evidence" value="ECO:0007669"/>
    <property type="project" value="InterPro"/>
</dbReference>
<evidence type="ECO:0000313" key="14">
    <source>
        <dbReference type="Proteomes" id="UP000366872"/>
    </source>
</evidence>
<dbReference type="GO" id="GO:0009252">
    <property type="term" value="P:peptidoglycan biosynthetic process"/>
    <property type="evidence" value="ECO:0007669"/>
    <property type="project" value="UniProtKB-UniRule"/>
</dbReference>
<keyword evidence="14" id="KW-1185">Reference proteome</keyword>
<dbReference type="PANTHER" id="PTHR21015">
    <property type="entry name" value="UDP-N-ACETYLGLUCOSAMINE--N-ACETYLMURAMYL-(PENTAPEPTIDE) PYROPHOSPHORYL-UNDECAPRENOL N-ACETYLGLUCOSAMINE TRANSFERASE 1"/>
    <property type="match status" value="1"/>
</dbReference>
<dbReference type="RefSeq" id="WP_136079978.1">
    <property type="nucleotide sequence ID" value="NZ_CAAHFG010000001.1"/>
</dbReference>
<feature type="binding site" evidence="10">
    <location>
        <position position="126"/>
    </location>
    <ligand>
        <name>UDP-N-acetyl-alpha-D-glucosamine</name>
        <dbReference type="ChEBI" id="CHEBI:57705"/>
    </ligand>
</feature>
<dbReference type="UniPathway" id="UPA00219"/>
<comment type="catalytic activity">
    <reaction evidence="10">
        <text>di-trans,octa-cis-undecaprenyl diphospho-N-acetyl-alpha-D-muramoyl-L-alanyl-D-glutamyl-meso-2,6-diaminopimeloyl-D-alanyl-D-alanine + UDP-N-acetyl-alpha-D-glucosamine = di-trans,octa-cis-undecaprenyl diphospho-[N-acetyl-alpha-D-glucosaminyl-(1-&gt;4)]-N-acetyl-alpha-D-muramoyl-L-alanyl-D-glutamyl-meso-2,6-diaminopimeloyl-D-alanyl-D-alanine + UDP + H(+)</text>
        <dbReference type="Rhea" id="RHEA:31227"/>
        <dbReference type="ChEBI" id="CHEBI:15378"/>
        <dbReference type="ChEBI" id="CHEBI:57705"/>
        <dbReference type="ChEBI" id="CHEBI:58223"/>
        <dbReference type="ChEBI" id="CHEBI:61387"/>
        <dbReference type="ChEBI" id="CHEBI:61388"/>
        <dbReference type="EC" id="2.4.1.227"/>
    </reaction>
</comment>
<comment type="caution">
    <text evidence="10">Lacks conserved residue(s) required for the propagation of feature annotation.</text>
</comment>
<dbReference type="Pfam" id="PF04101">
    <property type="entry name" value="Glyco_tran_28_C"/>
    <property type="match status" value="1"/>
</dbReference>
<keyword evidence="2 10" id="KW-0132">Cell division</keyword>
<dbReference type="Gene3D" id="3.40.50.2000">
    <property type="entry name" value="Glycogen Phosphorylase B"/>
    <property type="match status" value="2"/>
</dbReference>
<evidence type="ECO:0000256" key="9">
    <source>
        <dbReference type="ARBA" id="ARBA00023316"/>
    </source>
</evidence>
<evidence type="ECO:0000256" key="7">
    <source>
        <dbReference type="ARBA" id="ARBA00023136"/>
    </source>
</evidence>
<evidence type="ECO:0000256" key="4">
    <source>
        <dbReference type="ARBA" id="ARBA00022679"/>
    </source>
</evidence>
<dbReference type="CDD" id="cd03785">
    <property type="entry name" value="GT28_MurG"/>
    <property type="match status" value="1"/>
</dbReference>
<proteinExistence type="inferred from homology"/>
<feature type="domain" description="Glycosyltransferase family 28 N-terminal" evidence="11">
    <location>
        <begin position="9"/>
        <end position="144"/>
    </location>
</feature>
<feature type="domain" description="Glycosyl transferase family 28 C-terminal" evidence="12">
    <location>
        <begin position="189"/>
        <end position="353"/>
    </location>
</feature>
<keyword evidence="3 10" id="KW-0328">Glycosyltransferase</keyword>